<dbReference type="AlphaFoldDB" id="A0A7W9M5E5"/>
<evidence type="ECO:0000259" key="1">
    <source>
        <dbReference type="Pfam" id="PF12728"/>
    </source>
</evidence>
<name>A0A7W9M5E5_9PSEU</name>
<protein>
    <submittedName>
        <fullName evidence="2">Excisionase family DNA binding protein</fullName>
    </submittedName>
</protein>
<sequence>MSAVESLYELERPDEVTRQASSRLEHAMTGARTRQAVLVVDGEEVEVPEALLQVLLHAVHQQAAGRRVRVVAPDADEELTPNQAAEYLGISRPLLVKLLDDGTIPARNLPGSRHRRISVAALESYLDHKVARRARLSAAMNDIAEADLYDQQD</sequence>
<proteinExistence type="predicted"/>
<dbReference type="InterPro" id="IPR009061">
    <property type="entry name" value="DNA-bd_dom_put_sf"/>
</dbReference>
<reference evidence="2 3" key="1">
    <citation type="submission" date="2020-08" db="EMBL/GenBank/DDBJ databases">
        <title>Sequencing the genomes of 1000 actinobacteria strains.</title>
        <authorList>
            <person name="Klenk H.-P."/>
        </authorList>
    </citation>
    <scope>NUCLEOTIDE SEQUENCE [LARGE SCALE GENOMIC DNA]</scope>
    <source>
        <strain evidence="2 3">DSM 45486</strain>
    </source>
</reference>
<gene>
    <name evidence="2" type="ORF">F4560_007875</name>
</gene>
<evidence type="ECO:0000313" key="3">
    <source>
        <dbReference type="Proteomes" id="UP000552097"/>
    </source>
</evidence>
<evidence type="ECO:0000313" key="2">
    <source>
        <dbReference type="EMBL" id="MBB5808107.1"/>
    </source>
</evidence>
<accession>A0A7W9M5E5</accession>
<keyword evidence="3" id="KW-1185">Reference proteome</keyword>
<feature type="domain" description="Helix-turn-helix" evidence="1">
    <location>
        <begin position="79"/>
        <end position="127"/>
    </location>
</feature>
<dbReference type="GO" id="GO:0003677">
    <property type="term" value="F:DNA binding"/>
    <property type="evidence" value="ECO:0007669"/>
    <property type="project" value="InterPro"/>
</dbReference>
<organism evidence="2 3">
    <name type="scientific">Saccharothrix ecbatanensis</name>
    <dbReference type="NCBI Taxonomy" id="1105145"/>
    <lineage>
        <taxon>Bacteria</taxon>
        <taxon>Bacillati</taxon>
        <taxon>Actinomycetota</taxon>
        <taxon>Actinomycetes</taxon>
        <taxon>Pseudonocardiales</taxon>
        <taxon>Pseudonocardiaceae</taxon>
        <taxon>Saccharothrix</taxon>
    </lineage>
</organism>
<comment type="caution">
    <text evidence="2">The sequence shown here is derived from an EMBL/GenBank/DDBJ whole genome shotgun (WGS) entry which is preliminary data.</text>
</comment>
<dbReference type="RefSeq" id="WP_184928058.1">
    <property type="nucleotide sequence ID" value="NZ_JACHMO010000001.1"/>
</dbReference>
<dbReference type="InterPro" id="IPR041657">
    <property type="entry name" value="HTH_17"/>
</dbReference>
<dbReference type="InterPro" id="IPR010093">
    <property type="entry name" value="SinI_DNA-bd"/>
</dbReference>
<dbReference type="Proteomes" id="UP000552097">
    <property type="component" value="Unassembled WGS sequence"/>
</dbReference>
<dbReference type="NCBIfam" id="TIGR01764">
    <property type="entry name" value="excise"/>
    <property type="match status" value="1"/>
</dbReference>
<dbReference type="EMBL" id="JACHMO010000001">
    <property type="protein sequence ID" value="MBB5808107.1"/>
    <property type="molecule type" value="Genomic_DNA"/>
</dbReference>
<dbReference type="SUPFAM" id="SSF46955">
    <property type="entry name" value="Putative DNA-binding domain"/>
    <property type="match status" value="1"/>
</dbReference>
<dbReference type="Pfam" id="PF12728">
    <property type="entry name" value="HTH_17"/>
    <property type="match status" value="1"/>
</dbReference>